<organism evidence="1 2">
    <name type="scientific">Sphingomonas rhizophila</name>
    <dbReference type="NCBI Taxonomy" id="2071607"/>
    <lineage>
        <taxon>Bacteria</taxon>
        <taxon>Pseudomonadati</taxon>
        <taxon>Pseudomonadota</taxon>
        <taxon>Alphaproteobacteria</taxon>
        <taxon>Sphingomonadales</taxon>
        <taxon>Sphingomonadaceae</taxon>
        <taxon>Sphingomonas</taxon>
    </lineage>
</organism>
<accession>A0A7G9SBM6</accession>
<reference evidence="1 2" key="1">
    <citation type="submission" date="2020-08" db="EMBL/GenBank/DDBJ databases">
        <title>Genome sequence of Sphingomonas rhizophila KACC 19189T.</title>
        <authorList>
            <person name="Hyun D.-W."/>
            <person name="Bae J.-W."/>
        </authorList>
    </citation>
    <scope>NUCLEOTIDE SEQUENCE [LARGE SCALE GENOMIC DNA]</scope>
    <source>
        <strain evidence="1 2">KACC 19189</strain>
    </source>
</reference>
<dbReference type="AlphaFoldDB" id="A0A7G9SBM6"/>
<proteinExistence type="predicted"/>
<name>A0A7G9SBM6_9SPHN</name>
<sequence>MKDAINQWGQVGVVHLWRYKPEKSGLKGWHFHADEAGLKCTIGLVELLGAATYPAKRTLNLTKPSERTVNGPFSPLGGRKIIAPVSLQLSTDGHDTKDLWQLEEEGERVKLHLGRQALAELLGGCCQTKSHNSPIARSSVFEARA</sequence>
<dbReference type="KEGG" id="srhi:H9L12_00960"/>
<dbReference type="RefSeq" id="WP_187542244.1">
    <property type="nucleotide sequence ID" value="NZ_CP060717.1"/>
</dbReference>
<evidence type="ECO:0000313" key="2">
    <source>
        <dbReference type="Proteomes" id="UP000515955"/>
    </source>
</evidence>
<keyword evidence="2" id="KW-1185">Reference proteome</keyword>
<dbReference type="Proteomes" id="UP000515955">
    <property type="component" value="Chromosome"/>
</dbReference>
<gene>
    <name evidence="1" type="ORF">H9L12_00960</name>
</gene>
<dbReference type="EMBL" id="CP060717">
    <property type="protein sequence ID" value="QNN65251.1"/>
    <property type="molecule type" value="Genomic_DNA"/>
</dbReference>
<evidence type="ECO:0000313" key="1">
    <source>
        <dbReference type="EMBL" id="QNN65251.1"/>
    </source>
</evidence>
<protein>
    <submittedName>
        <fullName evidence="1">Uncharacterized protein</fullName>
    </submittedName>
</protein>